<reference evidence="10 11" key="1">
    <citation type="journal article" date="2025" name="Microbiol. Resour. Announc.">
        <title>Draft genome sequences for Neonectria magnoliae and Neonectria punicea, canker pathogens of Liriodendron tulipifera and Acer saccharum in West Virginia.</title>
        <authorList>
            <person name="Petronek H.M."/>
            <person name="Kasson M.T."/>
            <person name="Metheny A.M."/>
            <person name="Stauder C.M."/>
            <person name="Lovett B."/>
            <person name="Lynch S.C."/>
            <person name="Garnas J.R."/>
            <person name="Kasson L.R."/>
            <person name="Stajich J.E."/>
        </authorList>
    </citation>
    <scope>NUCLEOTIDE SEQUENCE [LARGE SCALE GENOMIC DNA]</scope>
    <source>
        <strain evidence="10 11">NRRL 64653</strain>
    </source>
</reference>
<comment type="caution">
    <text evidence="10">The sequence shown here is derived from an EMBL/GenBank/DDBJ whole genome shotgun (WGS) entry which is preliminary data.</text>
</comment>
<name>A0ABR1HL06_9HYPO</name>
<keyword evidence="3 7" id="KW-0813">Transport</keyword>
<dbReference type="InterPro" id="IPR050360">
    <property type="entry name" value="MFS_Sugar_Transporters"/>
</dbReference>
<dbReference type="NCBIfam" id="TIGR00879">
    <property type="entry name" value="SP"/>
    <property type="match status" value="1"/>
</dbReference>
<keyword evidence="4 8" id="KW-0812">Transmembrane</keyword>
<evidence type="ECO:0000259" key="9">
    <source>
        <dbReference type="PROSITE" id="PS50850"/>
    </source>
</evidence>
<evidence type="ECO:0000256" key="3">
    <source>
        <dbReference type="ARBA" id="ARBA00022448"/>
    </source>
</evidence>
<evidence type="ECO:0000313" key="11">
    <source>
        <dbReference type="Proteomes" id="UP001498476"/>
    </source>
</evidence>
<feature type="transmembrane region" description="Helical" evidence="8">
    <location>
        <begin position="434"/>
        <end position="457"/>
    </location>
</feature>
<dbReference type="PANTHER" id="PTHR48022:SF22">
    <property type="entry name" value="MAJOR FACILITATOR SUPERFAMILY (MFS) PROFILE DOMAIN-CONTAINING PROTEIN"/>
    <property type="match status" value="1"/>
</dbReference>
<feature type="transmembrane region" description="Helical" evidence="8">
    <location>
        <begin position="100"/>
        <end position="120"/>
    </location>
</feature>
<evidence type="ECO:0000256" key="8">
    <source>
        <dbReference type="SAM" id="Phobius"/>
    </source>
</evidence>
<feature type="transmembrane region" description="Helical" evidence="8">
    <location>
        <begin position="304"/>
        <end position="324"/>
    </location>
</feature>
<gene>
    <name evidence="10" type="ORF">QQX98_002361</name>
</gene>
<proteinExistence type="inferred from homology"/>
<dbReference type="InterPro" id="IPR036259">
    <property type="entry name" value="MFS_trans_sf"/>
</dbReference>
<feature type="transmembrane region" description="Helical" evidence="8">
    <location>
        <begin position="127"/>
        <end position="145"/>
    </location>
</feature>
<dbReference type="Pfam" id="PF00083">
    <property type="entry name" value="Sugar_tr"/>
    <property type="match status" value="1"/>
</dbReference>
<feature type="transmembrane region" description="Helical" evidence="8">
    <location>
        <begin position="344"/>
        <end position="361"/>
    </location>
</feature>
<accession>A0ABR1HL06</accession>
<feature type="transmembrane region" description="Helical" evidence="8">
    <location>
        <begin position="469"/>
        <end position="486"/>
    </location>
</feature>
<dbReference type="PROSITE" id="PS00216">
    <property type="entry name" value="SUGAR_TRANSPORT_1"/>
    <property type="match status" value="1"/>
</dbReference>
<comment type="similarity">
    <text evidence="2 7">Belongs to the major facilitator superfamily. Sugar transporter (TC 2.A.1.1) family.</text>
</comment>
<organism evidence="10 11">
    <name type="scientific">Neonectria punicea</name>
    <dbReference type="NCBI Taxonomy" id="979145"/>
    <lineage>
        <taxon>Eukaryota</taxon>
        <taxon>Fungi</taxon>
        <taxon>Dikarya</taxon>
        <taxon>Ascomycota</taxon>
        <taxon>Pezizomycotina</taxon>
        <taxon>Sordariomycetes</taxon>
        <taxon>Hypocreomycetidae</taxon>
        <taxon>Hypocreales</taxon>
        <taxon>Nectriaceae</taxon>
        <taxon>Neonectria</taxon>
    </lineage>
</organism>
<dbReference type="InterPro" id="IPR005829">
    <property type="entry name" value="Sugar_transporter_CS"/>
</dbReference>
<dbReference type="InterPro" id="IPR005828">
    <property type="entry name" value="MFS_sugar_transport-like"/>
</dbReference>
<feature type="transmembrane region" description="Helical" evidence="8">
    <location>
        <begin position="368"/>
        <end position="388"/>
    </location>
</feature>
<keyword evidence="11" id="KW-1185">Reference proteome</keyword>
<feature type="transmembrane region" description="Helical" evidence="8">
    <location>
        <begin position="217"/>
        <end position="237"/>
    </location>
</feature>
<evidence type="ECO:0000256" key="2">
    <source>
        <dbReference type="ARBA" id="ARBA00010992"/>
    </source>
</evidence>
<dbReference type="Proteomes" id="UP001498476">
    <property type="component" value="Unassembled WGS sequence"/>
</dbReference>
<dbReference type="InterPro" id="IPR003663">
    <property type="entry name" value="Sugar/inositol_transpt"/>
</dbReference>
<dbReference type="InterPro" id="IPR020846">
    <property type="entry name" value="MFS_dom"/>
</dbReference>
<sequence length="532" mass="58441">MALDQSNSKGQDAEAFEHVHDAKADLGHLANNQEHEFTAIQAIRHRPLVFCWAFFAVITCLLVSFENQASGMVLSIPEFRKDFGNEFEGSYVLQADWQSAFYGGPIASSIVGTCAAGYFADKFGRKPLLLGSIAVSFAAIAIEFVATTNAMFFGGKFLNGFVAGVILSVSVTYIGEVTPLALRGILTCLTALMMTLGPLTAAIIIDKTGSYESRWAYRSVFCAQFGFAGISAIFAPFMPESPVWLLSVGRETTASQSLRRLGYSGPDLDMRLSQIQTMLAEAKEEAAGATYLDCFRRSNLRRTIISVMPLAIQALSGVYFIASYGTYYIQLAGYSTSDSFKLQIAQHGLSMAGNICSWYLIDRVGRRPLTFWGTFSITAILLICASLATAGTPGAIKGSVAFILIYNFFYNVSIGATAYTLLCEVATSRLRVKTISIGVALQYIIYCVWAFVIPYLFNPDQANLGAKTAYLFGAIGVLCLVYLWFYQPETANRSYEELDEMFRKGISVRDFEKYKTEVEEKGEAVKMSETKI</sequence>
<evidence type="ECO:0000256" key="4">
    <source>
        <dbReference type="ARBA" id="ARBA00022692"/>
    </source>
</evidence>
<feature type="transmembrane region" description="Helical" evidence="8">
    <location>
        <begin position="157"/>
        <end position="175"/>
    </location>
</feature>
<feature type="transmembrane region" description="Helical" evidence="8">
    <location>
        <begin position="182"/>
        <end position="205"/>
    </location>
</feature>
<feature type="domain" description="Major facilitator superfamily (MFS) profile" evidence="9">
    <location>
        <begin position="52"/>
        <end position="491"/>
    </location>
</feature>
<keyword evidence="5 8" id="KW-1133">Transmembrane helix</keyword>
<protein>
    <recommendedName>
        <fullName evidence="9">Major facilitator superfamily (MFS) profile domain-containing protein</fullName>
    </recommendedName>
</protein>
<dbReference type="PANTHER" id="PTHR48022">
    <property type="entry name" value="PLASTIDIC GLUCOSE TRANSPORTER 4"/>
    <property type="match status" value="1"/>
</dbReference>
<dbReference type="PROSITE" id="PS50850">
    <property type="entry name" value="MFS"/>
    <property type="match status" value="1"/>
</dbReference>
<keyword evidence="6 8" id="KW-0472">Membrane</keyword>
<dbReference type="EMBL" id="JAZAVJ010000024">
    <property type="protein sequence ID" value="KAK7421231.1"/>
    <property type="molecule type" value="Genomic_DNA"/>
</dbReference>
<evidence type="ECO:0000256" key="6">
    <source>
        <dbReference type="ARBA" id="ARBA00023136"/>
    </source>
</evidence>
<evidence type="ECO:0000313" key="10">
    <source>
        <dbReference type="EMBL" id="KAK7421231.1"/>
    </source>
</evidence>
<dbReference type="Gene3D" id="1.20.1250.20">
    <property type="entry name" value="MFS general substrate transporter like domains"/>
    <property type="match status" value="1"/>
</dbReference>
<feature type="transmembrane region" description="Helical" evidence="8">
    <location>
        <begin position="400"/>
        <end position="422"/>
    </location>
</feature>
<feature type="transmembrane region" description="Helical" evidence="8">
    <location>
        <begin position="47"/>
        <end position="65"/>
    </location>
</feature>
<dbReference type="SUPFAM" id="SSF103473">
    <property type="entry name" value="MFS general substrate transporter"/>
    <property type="match status" value="1"/>
</dbReference>
<comment type="subcellular location">
    <subcellularLocation>
        <location evidence="1">Membrane</location>
        <topology evidence="1">Multi-pass membrane protein</topology>
    </subcellularLocation>
</comment>
<evidence type="ECO:0000256" key="1">
    <source>
        <dbReference type="ARBA" id="ARBA00004141"/>
    </source>
</evidence>
<evidence type="ECO:0000256" key="7">
    <source>
        <dbReference type="RuleBase" id="RU003346"/>
    </source>
</evidence>
<evidence type="ECO:0000256" key="5">
    <source>
        <dbReference type="ARBA" id="ARBA00022989"/>
    </source>
</evidence>